<dbReference type="AlphaFoldDB" id="A0A239INB7"/>
<keyword evidence="1" id="KW-1133">Transmembrane helix</keyword>
<evidence type="ECO:0000256" key="1">
    <source>
        <dbReference type="SAM" id="Phobius"/>
    </source>
</evidence>
<feature type="transmembrane region" description="Helical" evidence="1">
    <location>
        <begin position="72"/>
        <end position="94"/>
    </location>
</feature>
<keyword evidence="1" id="KW-0472">Membrane</keyword>
<reference evidence="2 3" key="1">
    <citation type="submission" date="2017-06" db="EMBL/GenBank/DDBJ databases">
        <authorList>
            <person name="Kim H.J."/>
            <person name="Triplett B.A."/>
        </authorList>
    </citation>
    <scope>NUCLEOTIDE SEQUENCE [LARGE SCALE GENOMIC DNA]</scope>
    <source>
        <strain evidence="2 3">DSM 18704</strain>
    </source>
</reference>
<evidence type="ECO:0000313" key="2">
    <source>
        <dbReference type="EMBL" id="SNS95055.1"/>
    </source>
</evidence>
<sequence>MIFEYLNPRRRSLIRGNVLVVASLAWSFPLSDFPHNRTTLLLLLPLAVCIAGTIDTIRCIQRRWSFYHGGVVLCIYMDLMALAMIFFLLAYPYALWFAGGKSVRP</sequence>
<dbReference type="OrthoDB" id="123443at2"/>
<dbReference type="RefSeq" id="WP_089408314.1">
    <property type="nucleotide sequence ID" value="NZ_FZOU01000003.1"/>
</dbReference>
<organism evidence="2 3">
    <name type="scientific">Granulicella rosea</name>
    <dbReference type="NCBI Taxonomy" id="474952"/>
    <lineage>
        <taxon>Bacteria</taxon>
        <taxon>Pseudomonadati</taxon>
        <taxon>Acidobacteriota</taxon>
        <taxon>Terriglobia</taxon>
        <taxon>Terriglobales</taxon>
        <taxon>Acidobacteriaceae</taxon>
        <taxon>Granulicella</taxon>
    </lineage>
</organism>
<evidence type="ECO:0000313" key="3">
    <source>
        <dbReference type="Proteomes" id="UP000198356"/>
    </source>
</evidence>
<keyword evidence="1" id="KW-0812">Transmembrane</keyword>
<gene>
    <name evidence="2" type="ORF">SAMN05421770_103196</name>
</gene>
<accession>A0A239INB7</accession>
<feature type="transmembrane region" description="Helical" evidence="1">
    <location>
        <begin position="12"/>
        <end position="28"/>
    </location>
</feature>
<proteinExistence type="predicted"/>
<name>A0A239INB7_9BACT</name>
<protein>
    <submittedName>
        <fullName evidence="2">Uncharacterized protein</fullName>
    </submittedName>
</protein>
<dbReference type="EMBL" id="FZOU01000003">
    <property type="protein sequence ID" value="SNS95055.1"/>
    <property type="molecule type" value="Genomic_DNA"/>
</dbReference>
<feature type="transmembrane region" description="Helical" evidence="1">
    <location>
        <begin position="40"/>
        <end position="60"/>
    </location>
</feature>
<dbReference type="Proteomes" id="UP000198356">
    <property type="component" value="Unassembled WGS sequence"/>
</dbReference>
<keyword evidence="3" id="KW-1185">Reference proteome</keyword>